<dbReference type="RefSeq" id="XP_016836904.1">
    <property type="nucleotide sequence ID" value="XM_016981415.3"/>
</dbReference>
<organism evidence="2 3">
    <name type="scientific">Nasonia vitripennis</name>
    <name type="common">Parasitic wasp</name>
    <dbReference type="NCBI Taxonomy" id="7425"/>
    <lineage>
        <taxon>Eukaryota</taxon>
        <taxon>Metazoa</taxon>
        <taxon>Ecdysozoa</taxon>
        <taxon>Arthropoda</taxon>
        <taxon>Hexapoda</taxon>
        <taxon>Insecta</taxon>
        <taxon>Pterygota</taxon>
        <taxon>Neoptera</taxon>
        <taxon>Endopterygota</taxon>
        <taxon>Hymenoptera</taxon>
        <taxon>Apocrita</taxon>
        <taxon>Proctotrupomorpha</taxon>
        <taxon>Chalcidoidea</taxon>
        <taxon>Pteromalidae</taxon>
        <taxon>Pteromalinae</taxon>
        <taxon>Nasonia</taxon>
    </lineage>
</organism>
<feature type="chain" id="PRO_5029745822" evidence="1">
    <location>
        <begin position="23"/>
        <end position="387"/>
    </location>
</feature>
<evidence type="ECO:0000256" key="1">
    <source>
        <dbReference type="SAM" id="SignalP"/>
    </source>
</evidence>
<accession>A0A7M7IYR4</accession>
<evidence type="ECO:0000313" key="3">
    <source>
        <dbReference type="Proteomes" id="UP000002358"/>
    </source>
</evidence>
<dbReference type="OrthoDB" id="7693621at2759"/>
<dbReference type="InParanoid" id="A0A7M7IYR4"/>
<keyword evidence="1" id="KW-0732">Signal</keyword>
<evidence type="ECO:0000313" key="2">
    <source>
        <dbReference type="EnsemblMetazoa" id="XP_016836904"/>
    </source>
</evidence>
<dbReference type="AlphaFoldDB" id="A0A7M7IYR4"/>
<dbReference type="EnsemblMetazoa" id="XM_016981415">
    <property type="protein sequence ID" value="XP_016836904"/>
    <property type="gene ID" value="LOC107980534"/>
</dbReference>
<keyword evidence="3" id="KW-1185">Reference proteome</keyword>
<feature type="signal peptide" evidence="1">
    <location>
        <begin position="1"/>
        <end position="22"/>
    </location>
</feature>
<name>A0A7M7IYR4_NASVI</name>
<proteinExistence type="predicted"/>
<sequence length="387" mass="44417">MTMLRTQFLFLIILLGNSYLEATVMTTQTSFDYSLPWDIRDYHGMHISIPVRSKNDKIVFVTGSEDSIRKLRLDSVDPANPKSFHSCIIPRKLKYNSESRREATSLGNGKVIFTMLNNQMSRTSPISAALNVEWRLHIIDPFTCDHTDLVVATTGENLIGVLPYEDSFDVLLKDMKSSKRTRVVRYSENGEIDQTFSAVIPDEHFLRVKMIKEHDPSAGYYYITPLRREGSSTLKILNSNFEVIHSFEFKHSRYTGYDHDAYSLEHGRFTVCYFDQENRKSLRCLTLDEEFKGQPAEVAITYDHEIYHVFVKILPRGGFHVLHAKNNGNHSDTVYLQHVTKDGQVGESVELGIVPRGIHEVYYFEMKDGSQCISISSIDSIMTKYIV</sequence>
<dbReference type="KEGG" id="nvi:107980534"/>
<dbReference type="GeneID" id="107980534"/>
<reference evidence="2" key="1">
    <citation type="submission" date="2021-01" db="UniProtKB">
        <authorList>
            <consortium name="EnsemblMetazoa"/>
        </authorList>
    </citation>
    <scope>IDENTIFICATION</scope>
</reference>
<protein>
    <submittedName>
        <fullName evidence="2">Uncharacterized protein</fullName>
    </submittedName>
</protein>
<dbReference type="Proteomes" id="UP000002358">
    <property type="component" value="Chromosome 1"/>
</dbReference>